<accession>A0A1X2Z8X7</accession>
<name>A0A1X2Z8X7_BIFAD</name>
<dbReference type="AlphaFoldDB" id="A0A1X2Z8X7"/>
<sequence length="68" mass="7679">MNPEDNPMPLVSDCDPVDACECPCCSTVFRVRTLMTDGAGRLMRDEYETIPMFCPMCGGRLEQSERKE</sequence>
<dbReference type="Proteomes" id="UP000193664">
    <property type="component" value="Unassembled WGS sequence"/>
</dbReference>
<protein>
    <submittedName>
        <fullName evidence="1">Uncharacterized protein</fullName>
    </submittedName>
</protein>
<dbReference type="RefSeq" id="WP_085408672.1">
    <property type="nucleotide sequence ID" value="NZ_LNKF01000014.1"/>
</dbReference>
<evidence type="ECO:0000313" key="2">
    <source>
        <dbReference type="Proteomes" id="UP000193664"/>
    </source>
</evidence>
<comment type="caution">
    <text evidence="1">The sequence shown here is derived from an EMBL/GenBank/DDBJ whole genome shotgun (WGS) entry which is preliminary data.</text>
</comment>
<evidence type="ECO:0000313" key="1">
    <source>
        <dbReference type="EMBL" id="OSG90865.1"/>
    </source>
</evidence>
<reference evidence="1 2" key="1">
    <citation type="journal article" date="2016" name="Sci. Rep.">
        <title>Evaluation of genetic diversity among strains of the human gut commensal Bifidobacterium adolescentis.</title>
        <authorList>
            <person name="Duranti S."/>
            <person name="Milani C."/>
            <person name="Lugli G.A."/>
            <person name="Mancabelli L."/>
            <person name="Turroni F."/>
            <person name="Ferrario C."/>
            <person name="Mangifesta M."/>
            <person name="Viappiani A."/>
            <person name="Sanchez B."/>
            <person name="Margolles A."/>
            <person name="van Sinderen D."/>
            <person name="Ventura M."/>
        </authorList>
    </citation>
    <scope>NUCLEOTIDE SEQUENCE [LARGE SCALE GENOMIC DNA]</scope>
    <source>
        <strain evidence="1 2">AD2-8</strain>
    </source>
</reference>
<dbReference type="EMBL" id="LNKF01000014">
    <property type="protein sequence ID" value="OSG90865.1"/>
    <property type="molecule type" value="Genomic_DNA"/>
</dbReference>
<proteinExistence type="predicted"/>
<gene>
    <name evidence="1" type="ORF">AD0028_1854</name>
</gene>
<organism evidence="1 2">
    <name type="scientific">Bifidobacterium adolescentis</name>
    <dbReference type="NCBI Taxonomy" id="1680"/>
    <lineage>
        <taxon>Bacteria</taxon>
        <taxon>Bacillati</taxon>
        <taxon>Actinomycetota</taxon>
        <taxon>Actinomycetes</taxon>
        <taxon>Bifidobacteriales</taxon>
        <taxon>Bifidobacteriaceae</taxon>
        <taxon>Bifidobacterium</taxon>
    </lineage>
</organism>